<reference evidence="2 3" key="1">
    <citation type="submission" date="2015-08" db="EMBL/GenBank/DDBJ databases">
        <title>Genome sequencing of Penicillium nordicum.</title>
        <authorList>
            <person name="Nguyen H.D."/>
            <person name="Seifert K.A."/>
        </authorList>
    </citation>
    <scope>NUCLEOTIDE SEQUENCE [LARGE SCALE GENOMIC DNA]</scope>
    <source>
        <strain evidence="2 3">DAOMC 185683</strain>
    </source>
</reference>
<organism evidence="2 3">
    <name type="scientific">Penicillium nordicum</name>
    <dbReference type="NCBI Taxonomy" id="229535"/>
    <lineage>
        <taxon>Eukaryota</taxon>
        <taxon>Fungi</taxon>
        <taxon>Dikarya</taxon>
        <taxon>Ascomycota</taxon>
        <taxon>Pezizomycotina</taxon>
        <taxon>Eurotiomycetes</taxon>
        <taxon>Eurotiomycetidae</taxon>
        <taxon>Eurotiales</taxon>
        <taxon>Aspergillaceae</taxon>
        <taxon>Penicillium</taxon>
    </lineage>
</organism>
<dbReference type="STRING" id="229535.A0A0M8NYB2"/>
<proteinExistence type="predicted"/>
<accession>A0A0M8NYB2</accession>
<name>A0A0M8NYB2_9EURO</name>
<keyword evidence="1" id="KW-0469">Meiosis</keyword>
<dbReference type="GO" id="GO:0090173">
    <property type="term" value="P:regulation of synaptonemal complex assembly"/>
    <property type="evidence" value="ECO:0007669"/>
    <property type="project" value="InterPro"/>
</dbReference>
<keyword evidence="3" id="KW-1185">Reference proteome</keyword>
<evidence type="ECO:0000256" key="1">
    <source>
        <dbReference type="ARBA" id="ARBA00023254"/>
    </source>
</evidence>
<dbReference type="InterPro" id="IPR013940">
    <property type="entry name" value="Spo22/ZIP4/TEX11"/>
</dbReference>
<dbReference type="Proteomes" id="UP000037696">
    <property type="component" value="Unassembled WGS sequence"/>
</dbReference>
<sequence>MAQLSGGRQALADFACNLHTILSAVNASTSPLLAPNVIFRLDSDLNSNPFNIVVNMLNREQFDDIGTSLWNDCTDLMITRGDKPEDVLVLGKVRAIAFAVLNTAVTPDLLGNLRALDLALKAARICIVNQQCDIALNILSVAAVRLTNVQPVHLGLDLAINRNLTIRYLLLRVRLAWLQDRVDIAEHFFAKLPLAVVSNDEEWIFETCFIIGDSALARRLPEIAIIWLQRASDHFTSFSLLSGTNFPDHENWNLVIRHSLVMASVQARSPLGTVTYEIEMRYLRSCYSEHPAVVLLDLSMGYNNSTNDELLQGLKGLVDKLPLTDMNMPIIFQFARSMGHSGGSDDGMEAFRILLMHPLPREWTEKCFVAFLLLLSRSEYSDLKRISILRDVIDALEKRGYPSISATPAHATLICIWKMTGEALLKKDYWTAKLWLEMCTNPKIFQYCSMETQIAIQKKLVACYLQTGETTAARRLIDRGLFQSQVDCERMYLSYKLLLLEGKDGRSMDSSWNFH</sequence>
<dbReference type="EMBL" id="LHQQ01000135">
    <property type="protein sequence ID" value="KOS41328.1"/>
    <property type="molecule type" value="Genomic_DNA"/>
</dbReference>
<gene>
    <name evidence="2" type="ORF">ACN38_g7797</name>
</gene>
<evidence type="ECO:0000313" key="3">
    <source>
        <dbReference type="Proteomes" id="UP000037696"/>
    </source>
</evidence>
<dbReference type="PANTHER" id="PTHR40375">
    <property type="entry name" value="SPORULATION-SPECIFIC PROTEIN 22"/>
    <property type="match status" value="1"/>
</dbReference>
<dbReference type="PANTHER" id="PTHR40375:SF2">
    <property type="entry name" value="SPORULATION-SPECIFIC PROTEIN 22"/>
    <property type="match status" value="1"/>
</dbReference>
<protein>
    <recommendedName>
        <fullName evidence="4">Protein ZIP4 homolog</fullName>
    </recommendedName>
</protein>
<evidence type="ECO:0000313" key="2">
    <source>
        <dbReference type="EMBL" id="KOS41328.1"/>
    </source>
</evidence>
<dbReference type="Pfam" id="PF08631">
    <property type="entry name" value="SPO22"/>
    <property type="match status" value="1"/>
</dbReference>
<dbReference type="AlphaFoldDB" id="A0A0M8NYB2"/>
<evidence type="ECO:0008006" key="4">
    <source>
        <dbReference type="Google" id="ProtNLM"/>
    </source>
</evidence>
<comment type="caution">
    <text evidence="2">The sequence shown here is derived from an EMBL/GenBank/DDBJ whole genome shotgun (WGS) entry which is preliminary data.</text>
</comment>
<dbReference type="InterPro" id="IPR039057">
    <property type="entry name" value="Spo22/ZIP4"/>
</dbReference>
<dbReference type="GO" id="GO:0051321">
    <property type="term" value="P:meiotic cell cycle"/>
    <property type="evidence" value="ECO:0007669"/>
    <property type="project" value="UniProtKB-KW"/>
</dbReference>
<dbReference type="OrthoDB" id="65716at2759"/>